<name>A0A240AEF5_9STAP</name>
<evidence type="ECO:0000259" key="2">
    <source>
        <dbReference type="Pfam" id="PF02876"/>
    </source>
</evidence>
<dbReference type="SUPFAM" id="SSF50203">
    <property type="entry name" value="Bacterial enterotoxins"/>
    <property type="match status" value="1"/>
</dbReference>
<dbReference type="InterPro" id="IPR008375">
    <property type="entry name" value="Staph_exotoxin"/>
</dbReference>
<dbReference type="SUPFAM" id="SSF54334">
    <property type="entry name" value="Superantigen toxins, C-terminal domain"/>
    <property type="match status" value="1"/>
</dbReference>
<dbReference type="PROSITE" id="PS00278">
    <property type="entry name" value="STAPH_STREP_TOXIN_2"/>
    <property type="match status" value="1"/>
</dbReference>
<evidence type="ECO:0000313" key="4">
    <source>
        <dbReference type="Proteomes" id="UP000242084"/>
    </source>
</evidence>
<dbReference type="KEGG" id="sste:SAMEA4384403_2473"/>
<sequence length="222" mass="24797">MNKSSLLKFGLAVGILTTTGNVLENQEASAASTQYQNYNNLDLYSYYTQRGTSISNLEVYKENNNVLEFLLPGGPVIQANVTSGFYNSVTEGQGKYDVFVVNETTNRGTVEINIGGVTKSGKLSNPKSFKINIKNDKNPLEDLNINIDKEEISLKELDFKIRKMLIEKKGLYKDGVNGGKITIQHNGDEKNKNTFELHKKLQEHRMSDVIKTESIKGIEVVL</sequence>
<reference evidence="3 4" key="1">
    <citation type="submission" date="2017-06" db="EMBL/GenBank/DDBJ databases">
        <authorList>
            <consortium name="Pathogen Informatics"/>
        </authorList>
    </citation>
    <scope>NUCLEOTIDE SEQUENCE [LARGE SCALE GENOMIC DNA]</scope>
    <source>
        <strain evidence="3 4">NCTC13839</strain>
    </source>
</reference>
<organism evidence="3 4">
    <name type="scientific">Mammaliicoccus stepanovicii</name>
    <dbReference type="NCBI Taxonomy" id="643214"/>
    <lineage>
        <taxon>Bacteria</taxon>
        <taxon>Bacillati</taxon>
        <taxon>Bacillota</taxon>
        <taxon>Bacilli</taxon>
        <taxon>Bacillales</taxon>
        <taxon>Staphylococcaceae</taxon>
        <taxon>Mammaliicoccus</taxon>
    </lineage>
</organism>
<dbReference type="GO" id="GO:0005576">
    <property type="term" value="C:extracellular region"/>
    <property type="evidence" value="ECO:0007669"/>
    <property type="project" value="InterPro"/>
</dbReference>
<dbReference type="InterPro" id="IPR008992">
    <property type="entry name" value="Enterotoxin"/>
</dbReference>
<accession>A0A240AEF5</accession>
<dbReference type="RefSeq" id="WP_095089992.1">
    <property type="nucleotide sequence ID" value="NZ_BMDM01000008.1"/>
</dbReference>
<proteinExistence type="inferred from homology"/>
<gene>
    <name evidence="3" type="primary">set</name>
    <name evidence="3" type="ORF">SAMEA4384403_02473</name>
</gene>
<dbReference type="InterPro" id="IPR006126">
    <property type="entry name" value="Staph/Strept_toxin_CS"/>
</dbReference>
<dbReference type="Proteomes" id="UP000242084">
    <property type="component" value="Chromosome 1"/>
</dbReference>
<dbReference type="PRINTS" id="PR01501">
    <property type="entry name" value="TOXICSSTOXIN"/>
</dbReference>
<dbReference type="Gene3D" id="2.40.50.110">
    <property type="match status" value="1"/>
</dbReference>
<keyword evidence="4" id="KW-1185">Reference proteome</keyword>
<dbReference type="EMBL" id="LT906462">
    <property type="protein sequence ID" value="SNV81791.1"/>
    <property type="molecule type" value="Genomic_DNA"/>
</dbReference>
<evidence type="ECO:0000313" key="3">
    <source>
        <dbReference type="EMBL" id="SNV81791.1"/>
    </source>
</evidence>
<dbReference type="InterPro" id="IPR013307">
    <property type="entry name" value="Superantigen_bac"/>
</dbReference>
<protein>
    <submittedName>
        <fullName evidence="3">Exotoxin-like protein</fullName>
    </submittedName>
</protein>
<dbReference type="InterPro" id="IPR006123">
    <property type="entry name" value="Toxin_b-grasp_Staph/Strep"/>
</dbReference>
<dbReference type="InterPro" id="IPR016091">
    <property type="entry name" value="SuperAg_toxin_C"/>
</dbReference>
<dbReference type="Gene3D" id="3.10.20.120">
    <property type="match status" value="1"/>
</dbReference>
<dbReference type="PRINTS" id="PR01898">
    <property type="entry name" value="SAGSUPRFAMLY"/>
</dbReference>
<feature type="domain" description="Staphylococcal/Streptococcal toxin beta-grasp" evidence="2">
    <location>
        <begin position="130"/>
        <end position="222"/>
    </location>
</feature>
<dbReference type="PRINTS" id="PR01800">
    <property type="entry name" value="STAPHEXOTOXN"/>
</dbReference>
<evidence type="ECO:0000256" key="1">
    <source>
        <dbReference type="ARBA" id="ARBA00008401"/>
    </source>
</evidence>
<dbReference type="OrthoDB" id="2413502at2"/>
<dbReference type="Pfam" id="PF02876">
    <property type="entry name" value="Stap_Strp_tox_C"/>
    <property type="match status" value="1"/>
</dbReference>
<dbReference type="AlphaFoldDB" id="A0A240AEF5"/>
<comment type="similarity">
    <text evidence="1">Belongs to the staphylococcal/streptococcal toxin family.</text>
</comment>